<dbReference type="STRING" id="546364.SAMN04489730_5170"/>
<protein>
    <recommendedName>
        <fullName evidence="3">Butirosin biosynthesis protein H, N-terminal</fullName>
    </recommendedName>
</protein>
<gene>
    <name evidence="1" type="ORF">SAMN04489730_5170</name>
</gene>
<proteinExistence type="predicted"/>
<evidence type="ECO:0000313" key="2">
    <source>
        <dbReference type="Proteomes" id="UP000182740"/>
    </source>
</evidence>
<name>A0A1K1SBC1_9PSEU</name>
<organism evidence="1 2">
    <name type="scientific">Amycolatopsis australiensis</name>
    <dbReference type="NCBI Taxonomy" id="546364"/>
    <lineage>
        <taxon>Bacteria</taxon>
        <taxon>Bacillati</taxon>
        <taxon>Actinomycetota</taxon>
        <taxon>Actinomycetes</taxon>
        <taxon>Pseudonocardiales</taxon>
        <taxon>Pseudonocardiaceae</taxon>
        <taxon>Amycolatopsis</taxon>
    </lineage>
</organism>
<reference evidence="2" key="1">
    <citation type="submission" date="2016-11" db="EMBL/GenBank/DDBJ databases">
        <authorList>
            <person name="Varghese N."/>
            <person name="Submissions S."/>
        </authorList>
    </citation>
    <scope>NUCLEOTIDE SEQUENCE [LARGE SCALE GENOMIC DNA]</scope>
    <source>
        <strain evidence="2">DSM 44671</strain>
    </source>
</reference>
<keyword evidence="2" id="KW-1185">Reference proteome</keyword>
<accession>A0A1K1SBC1</accession>
<evidence type="ECO:0008006" key="3">
    <source>
        <dbReference type="Google" id="ProtNLM"/>
    </source>
</evidence>
<dbReference type="AlphaFoldDB" id="A0A1K1SBC1"/>
<evidence type="ECO:0000313" key="1">
    <source>
        <dbReference type="EMBL" id="SFW81396.1"/>
    </source>
</evidence>
<dbReference type="EMBL" id="FPJG01000006">
    <property type="protein sequence ID" value="SFW81396.1"/>
    <property type="molecule type" value="Genomic_DNA"/>
</dbReference>
<dbReference type="Proteomes" id="UP000182740">
    <property type="component" value="Unassembled WGS sequence"/>
</dbReference>
<sequence>MDRIDSAYMDCVSDVVALLLAHAGVADVRTPFVYQWAFRVVGGTGGVLEPDLPPRARDRSVARFAGLRPKWSPIGPVAECVESWRHEIGCGNAVAVTADAYFLPWLPYFGKEHMEHGFVVEGVEGGREALLHVVDPYENRTRWGQASPTTTKITLGDLGHALDRGAWGVLEPCGPAEPLDPEREVRANCEAVLASHADGTMAAFAGQYRDPDAAALHRLALQSWLITRDRQLHALWLRELPGTPAPGFSRAFDETVLPRWQKLQEIAYVAIRRVEAGRAAPPAVHAALEAALTAEAELARTSLDHPEGSA</sequence>